<feature type="disulfide bond" evidence="4">
    <location>
        <begin position="19"/>
        <end position="28"/>
    </location>
</feature>
<dbReference type="Gene3D" id="2.60.120.1000">
    <property type="match status" value="1"/>
</dbReference>
<dbReference type="GO" id="GO:0005581">
    <property type="term" value="C:collagen trimer"/>
    <property type="evidence" value="ECO:0007669"/>
    <property type="project" value="UniProtKB-KW"/>
</dbReference>
<dbReference type="Gene3D" id="2.10.25.10">
    <property type="entry name" value="Laminin"/>
    <property type="match status" value="1"/>
</dbReference>
<evidence type="ECO:0000313" key="8">
    <source>
        <dbReference type="Proteomes" id="UP001163046"/>
    </source>
</evidence>
<dbReference type="NCBIfam" id="NF040941">
    <property type="entry name" value="GGGWT_bact"/>
    <property type="match status" value="1"/>
</dbReference>
<gene>
    <name evidence="7" type="primary">EFEMP1_3</name>
    <name evidence="7" type="ORF">OS493_033558</name>
</gene>
<dbReference type="PROSITE" id="PS01186">
    <property type="entry name" value="EGF_2"/>
    <property type="match status" value="1"/>
</dbReference>
<accession>A0A9X0CQ88</accession>
<dbReference type="OrthoDB" id="5952718at2759"/>
<proteinExistence type="predicted"/>
<dbReference type="PROSITE" id="PS00022">
    <property type="entry name" value="EGF_1"/>
    <property type="match status" value="1"/>
</dbReference>
<comment type="caution">
    <text evidence="4">Lacks conserved residue(s) required for the propagation of feature annotation.</text>
</comment>
<evidence type="ECO:0000259" key="5">
    <source>
        <dbReference type="PROSITE" id="PS50026"/>
    </source>
</evidence>
<keyword evidence="4" id="KW-1015">Disulfide bond</keyword>
<dbReference type="PROSITE" id="PS50026">
    <property type="entry name" value="EGF_3"/>
    <property type="match status" value="1"/>
</dbReference>
<evidence type="ECO:0000256" key="4">
    <source>
        <dbReference type="PROSITE-ProRule" id="PRU00076"/>
    </source>
</evidence>
<evidence type="ECO:0000256" key="2">
    <source>
        <dbReference type="ARBA" id="ARBA00022525"/>
    </source>
</evidence>
<keyword evidence="3" id="KW-0176">Collagen</keyword>
<comment type="subcellular location">
    <subcellularLocation>
        <location evidence="1">Secreted</location>
    </subcellularLocation>
</comment>
<dbReference type="InterPro" id="IPR002181">
    <property type="entry name" value="Fibrinogen_a/b/g_C_dom"/>
</dbReference>
<comment type="caution">
    <text evidence="7">The sequence shown here is derived from an EMBL/GenBank/DDBJ whole genome shotgun (WGS) entry which is preliminary data.</text>
</comment>
<keyword evidence="2" id="KW-0964">Secreted</keyword>
<keyword evidence="4" id="KW-0245">EGF-like domain</keyword>
<sequence length="238" mass="26852">MKNETCVAKYEDDDYQCACAQGYHGKHCEIDTGVNCRDIRKRGHYKQDGMYWLDPDGGNHSNAFLAYCDMTSFNGGWTMCYTTDEYVKPKTEVTYNAQFPYGSDGYRTNCNNIPFTEIIFVDHQTGLKVYFKRQTNQSITAASNYGNAAGTYGLWDGVGANKAYSYQLLICDHSFYSGFFVSGYTGNCYKQCHSWCGDSASPYFRTASTNRMYRGVALNTSGHYPNIPSNRLISVGLR</sequence>
<dbReference type="SUPFAM" id="SSF56496">
    <property type="entry name" value="Fibrinogen C-terminal domain-like"/>
    <property type="match status" value="1"/>
</dbReference>
<dbReference type="AlphaFoldDB" id="A0A9X0CQ88"/>
<dbReference type="EMBL" id="MU826870">
    <property type="protein sequence ID" value="KAJ7370213.1"/>
    <property type="molecule type" value="Genomic_DNA"/>
</dbReference>
<dbReference type="Proteomes" id="UP001163046">
    <property type="component" value="Unassembled WGS sequence"/>
</dbReference>
<protein>
    <submittedName>
        <fullName evidence="7">Calcium ion binding</fullName>
    </submittedName>
</protein>
<dbReference type="GO" id="GO:0005201">
    <property type="term" value="F:extracellular matrix structural constituent"/>
    <property type="evidence" value="ECO:0007669"/>
    <property type="project" value="InterPro"/>
</dbReference>
<dbReference type="SUPFAM" id="SSF57196">
    <property type="entry name" value="EGF/Laminin"/>
    <property type="match status" value="1"/>
</dbReference>
<dbReference type="InterPro" id="IPR000742">
    <property type="entry name" value="EGF"/>
</dbReference>
<name>A0A9X0CQ88_9CNID</name>
<dbReference type="PROSITE" id="PS51406">
    <property type="entry name" value="FIBRINOGEN_C_2"/>
    <property type="match status" value="1"/>
</dbReference>
<dbReference type="Pfam" id="PF00008">
    <property type="entry name" value="EGF"/>
    <property type="match status" value="1"/>
</dbReference>
<evidence type="ECO:0000313" key="7">
    <source>
        <dbReference type="EMBL" id="KAJ7370213.1"/>
    </source>
</evidence>
<keyword evidence="8" id="KW-1185">Reference proteome</keyword>
<dbReference type="Pfam" id="PF01410">
    <property type="entry name" value="COLFI"/>
    <property type="match status" value="1"/>
</dbReference>
<evidence type="ECO:0000259" key="6">
    <source>
        <dbReference type="PROSITE" id="PS51406"/>
    </source>
</evidence>
<dbReference type="InterPro" id="IPR036056">
    <property type="entry name" value="Fibrinogen-like_C"/>
</dbReference>
<organism evidence="7 8">
    <name type="scientific">Desmophyllum pertusum</name>
    <dbReference type="NCBI Taxonomy" id="174260"/>
    <lineage>
        <taxon>Eukaryota</taxon>
        <taxon>Metazoa</taxon>
        <taxon>Cnidaria</taxon>
        <taxon>Anthozoa</taxon>
        <taxon>Hexacorallia</taxon>
        <taxon>Scleractinia</taxon>
        <taxon>Caryophylliina</taxon>
        <taxon>Caryophylliidae</taxon>
        <taxon>Desmophyllum</taxon>
    </lineage>
</organism>
<feature type="domain" description="EGF-like" evidence="5">
    <location>
        <begin position="1"/>
        <end position="29"/>
    </location>
</feature>
<reference evidence="7" key="1">
    <citation type="submission" date="2023-01" db="EMBL/GenBank/DDBJ databases">
        <title>Genome assembly of the deep-sea coral Lophelia pertusa.</title>
        <authorList>
            <person name="Herrera S."/>
            <person name="Cordes E."/>
        </authorList>
    </citation>
    <scope>NUCLEOTIDE SEQUENCE</scope>
    <source>
        <strain evidence="7">USNM1676648</strain>
        <tissue evidence="7">Polyp</tissue>
    </source>
</reference>
<evidence type="ECO:0000256" key="1">
    <source>
        <dbReference type="ARBA" id="ARBA00004613"/>
    </source>
</evidence>
<feature type="domain" description="Fibrinogen C-terminal" evidence="6">
    <location>
        <begin position="27"/>
        <end position="78"/>
    </location>
</feature>
<dbReference type="GO" id="GO:0005576">
    <property type="term" value="C:extracellular region"/>
    <property type="evidence" value="ECO:0007669"/>
    <property type="project" value="UniProtKB-SubCell"/>
</dbReference>
<dbReference type="InterPro" id="IPR000885">
    <property type="entry name" value="Fib_collagen_C"/>
</dbReference>
<evidence type="ECO:0000256" key="3">
    <source>
        <dbReference type="ARBA" id="ARBA00023119"/>
    </source>
</evidence>